<dbReference type="EMBL" id="PIWU01000023">
    <property type="protein sequence ID" value="PKE55555.1"/>
    <property type="molecule type" value="Genomic_DNA"/>
</dbReference>
<sequence length="294" mass="34183">MMKDINRVLNIIEDNILENYTLEEFARLTGYSKFYLSRSFKVATGYGLFEYIVARRITLASEYLLHTDIPIIEISMMLGFQSQEAFSRKFKDIYYFSPGKYRKMMTVLNQKQEVEEYKMSDRISGWIVSGTAPQLYEFQIDEEEFHFGRKSARITSIESDELYNDGTFGTLMQSILADNYKEKRIRFSAFIKSNEVYKCGLWARVDDNKSDILQFDNMMSRPITGTNQWSYYSVVLDVADIADSIHFGVLLMGKGQVWIDQFSVEEVDVSIPLTNTSNQSLFLPKQPINLDFES</sequence>
<accession>A0ACC9MQ53</accession>
<keyword evidence="2" id="KW-1185">Reference proteome</keyword>
<proteinExistence type="predicted"/>
<name>A0ACC9MQ53_9STAP</name>
<reference evidence="1" key="1">
    <citation type="submission" date="2017-12" db="EMBL/GenBank/DDBJ databases">
        <title>Genomics of Macrococcus caseolyticus.</title>
        <authorList>
            <person name="MacFadyen A.C."/>
            <person name="Paterson G.K."/>
        </authorList>
    </citation>
    <scope>NUCLEOTIDE SEQUENCE</scope>
    <source>
        <strain evidence="1">5459_5_49</strain>
    </source>
</reference>
<evidence type="ECO:0000313" key="1">
    <source>
        <dbReference type="EMBL" id="PKE55555.1"/>
    </source>
</evidence>
<comment type="caution">
    <text evidence="1">The sequence shown here is derived from an EMBL/GenBank/DDBJ whole genome shotgun (WGS) entry which is preliminary data.</text>
</comment>
<organism evidence="1 2">
    <name type="scientific">Macrococcoides caseolyticum</name>
    <dbReference type="NCBI Taxonomy" id="69966"/>
    <lineage>
        <taxon>Bacteria</taxon>
        <taxon>Bacillati</taxon>
        <taxon>Bacillota</taxon>
        <taxon>Bacilli</taxon>
        <taxon>Bacillales</taxon>
        <taxon>Staphylococcaceae</taxon>
        <taxon>Macrococcoides</taxon>
    </lineage>
</organism>
<protein>
    <submittedName>
        <fullName evidence="1">AraC family transcriptional regulator</fullName>
    </submittedName>
</protein>
<dbReference type="Proteomes" id="UP000233606">
    <property type="component" value="Unassembled WGS sequence"/>
</dbReference>
<gene>
    <name evidence="1" type="ORF">CW682_11210</name>
</gene>
<evidence type="ECO:0000313" key="2">
    <source>
        <dbReference type="Proteomes" id="UP000233606"/>
    </source>
</evidence>